<dbReference type="SUPFAM" id="SSF53448">
    <property type="entry name" value="Nucleotide-diphospho-sugar transferases"/>
    <property type="match status" value="1"/>
</dbReference>
<sequence>MTATTSASALPDSTSPKVFSLIVAAGKGSRFGSDIPKQYTPVHGKTILQQSVTALAASSYIQQLLLVIAKDDSVAKDLDFSIPVTFTEGGAERWQSVQAGVEAVFAAGAKDEDLILIHDAARPCVLAKHIDLVIEAAMQHPYGAILGVPVADTLKKVSVEGDIQATIDRSSLWQAQTPQVFRAAKLLQVLSYVAGNGLMITDEASAFEAMGHAIKIVPGNNQNLKLTYAEDLTLIESILSSR</sequence>
<evidence type="ECO:0000256" key="7">
    <source>
        <dbReference type="HAMAP-Rule" id="MF_00108"/>
    </source>
</evidence>
<keyword evidence="4 7" id="KW-0808">Transferase</keyword>
<comment type="similarity">
    <text evidence="3 7">Belongs to the IspD/TarI cytidylyltransferase family. IspD subfamily.</text>
</comment>
<feature type="site" description="Positions MEP for the nucleophilic attack" evidence="7">
    <location>
        <position position="225"/>
    </location>
</feature>
<protein>
    <recommendedName>
        <fullName evidence="7">2-C-methyl-D-erythritol 4-phosphate cytidylyltransferase</fullName>
        <ecNumber evidence="7">2.7.7.60</ecNumber>
    </recommendedName>
    <alternativeName>
        <fullName evidence="7">4-diphosphocytidyl-2C-methyl-D-erythritol synthase</fullName>
    </alternativeName>
    <alternativeName>
        <fullName evidence="7">MEP cytidylyltransferase</fullName>
        <shortName evidence="7">MCT</shortName>
    </alternativeName>
</protein>
<reference evidence="8 9" key="1">
    <citation type="submission" date="2017-02" db="EMBL/GenBank/DDBJ databases">
        <authorList>
            <person name="Peterson S.W."/>
        </authorList>
    </citation>
    <scope>NUCLEOTIDE SEQUENCE [LARGE SCALE GENOMIC DNA]</scope>
    <source>
        <strain evidence="8">Psychrobacter_piechaudii</strain>
    </source>
</reference>
<dbReference type="InterPro" id="IPR018294">
    <property type="entry name" value="ISPD_synthase_CS"/>
</dbReference>
<dbReference type="InterPro" id="IPR029044">
    <property type="entry name" value="Nucleotide-diphossugar_trans"/>
</dbReference>
<comment type="catalytic activity">
    <reaction evidence="1 7">
        <text>2-C-methyl-D-erythritol 4-phosphate + CTP + H(+) = 4-CDP-2-C-methyl-D-erythritol + diphosphate</text>
        <dbReference type="Rhea" id="RHEA:13429"/>
        <dbReference type="ChEBI" id="CHEBI:15378"/>
        <dbReference type="ChEBI" id="CHEBI:33019"/>
        <dbReference type="ChEBI" id="CHEBI:37563"/>
        <dbReference type="ChEBI" id="CHEBI:57823"/>
        <dbReference type="ChEBI" id="CHEBI:58262"/>
        <dbReference type="EC" id="2.7.7.60"/>
    </reaction>
</comment>
<dbReference type="AlphaFoldDB" id="A0A1R4GSM0"/>
<dbReference type="EMBL" id="FUGE01000123">
    <property type="protein sequence ID" value="SJM71187.1"/>
    <property type="molecule type" value="Genomic_DNA"/>
</dbReference>
<dbReference type="InterPro" id="IPR001228">
    <property type="entry name" value="IspD"/>
</dbReference>
<dbReference type="OrthoDB" id="9806837at2"/>
<dbReference type="CDD" id="cd02516">
    <property type="entry name" value="CDP-ME_synthetase"/>
    <property type="match status" value="1"/>
</dbReference>
<dbReference type="HAMAP" id="MF_00108">
    <property type="entry name" value="IspD"/>
    <property type="match status" value="1"/>
</dbReference>
<dbReference type="InterPro" id="IPR050088">
    <property type="entry name" value="IspD/TarI_cytidylyltransf_bact"/>
</dbReference>
<dbReference type="GO" id="GO:0019288">
    <property type="term" value="P:isopentenyl diphosphate biosynthetic process, methylerythritol 4-phosphate pathway"/>
    <property type="evidence" value="ECO:0007669"/>
    <property type="project" value="UniProtKB-UniRule"/>
</dbReference>
<feature type="site" description="Positions MEP for the nucleophilic attack" evidence="7">
    <location>
        <position position="169"/>
    </location>
</feature>
<name>A0A1R4GSM0_9GAMM</name>
<keyword evidence="9" id="KW-1185">Reference proteome</keyword>
<dbReference type="STRING" id="1945521.A1232T_01160"/>
<gene>
    <name evidence="7 8" type="primary">ispD</name>
    <name evidence="8" type="ORF">A1232T_01160</name>
</gene>
<dbReference type="PANTHER" id="PTHR32125">
    <property type="entry name" value="2-C-METHYL-D-ERYTHRITOL 4-PHOSPHATE CYTIDYLYLTRANSFERASE, CHLOROPLASTIC"/>
    <property type="match status" value="1"/>
</dbReference>
<evidence type="ECO:0000256" key="3">
    <source>
        <dbReference type="ARBA" id="ARBA00009789"/>
    </source>
</evidence>
<dbReference type="Gene3D" id="3.90.550.10">
    <property type="entry name" value="Spore Coat Polysaccharide Biosynthesis Protein SpsA, Chain A"/>
    <property type="match status" value="1"/>
</dbReference>
<dbReference type="PROSITE" id="PS01295">
    <property type="entry name" value="ISPD"/>
    <property type="match status" value="1"/>
</dbReference>
<evidence type="ECO:0000256" key="5">
    <source>
        <dbReference type="ARBA" id="ARBA00022695"/>
    </source>
</evidence>
<dbReference type="Proteomes" id="UP000188357">
    <property type="component" value="Unassembled WGS sequence"/>
</dbReference>
<evidence type="ECO:0000256" key="6">
    <source>
        <dbReference type="ARBA" id="ARBA00023229"/>
    </source>
</evidence>
<keyword evidence="6 7" id="KW-0414">Isoprene biosynthesis</keyword>
<evidence type="ECO:0000256" key="4">
    <source>
        <dbReference type="ARBA" id="ARBA00022679"/>
    </source>
</evidence>
<dbReference type="Pfam" id="PF01128">
    <property type="entry name" value="IspD"/>
    <property type="match status" value="1"/>
</dbReference>
<dbReference type="NCBIfam" id="TIGR00453">
    <property type="entry name" value="ispD"/>
    <property type="match status" value="1"/>
</dbReference>
<dbReference type="PANTHER" id="PTHR32125:SF4">
    <property type="entry name" value="2-C-METHYL-D-ERYTHRITOL 4-PHOSPHATE CYTIDYLYLTRANSFERASE, CHLOROPLASTIC"/>
    <property type="match status" value="1"/>
</dbReference>
<dbReference type="EC" id="2.7.7.60" evidence="7"/>
<accession>A0A1R4GSM0</accession>
<dbReference type="RefSeq" id="WP_077450932.1">
    <property type="nucleotide sequence ID" value="NZ_FUGE01000123.1"/>
</dbReference>
<evidence type="ECO:0000256" key="2">
    <source>
        <dbReference type="ARBA" id="ARBA00004787"/>
    </source>
</evidence>
<dbReference type="FunFam" id="3.90.550.10:FF:000003">
    <property type="entry name" value="2-C-methyl-D-erythritol 4-phosphate cytidylyltransferase"/>
    <property type="match status" value="1"/>
</dbReference>
<feature type="site" description="Transition state stabilizer" evidence="7">
    <location>
        <position position="30"/>
    </location>
</feature>
<dbReference type="UniPathway" id="UPA00056">
    <property type="reaction ID" value="UER00093"/>
</dbReference>
<evidence type="ECO:0000313" key="8">
    <source>
        <dbReference type="EMBL" id="SJM71187.1"/>
    </source>
</evidence>
<keyword evidence="5 7" id="KW-0548">Nucleotidyltransferase</keyword>
<dbReference type="GO" id="GO:0050518">
    <property type="term" value="F:2-C-methyl-D-erythritol 4-phosphate cytidylyltransferase activity"/>
    <property type="evidence" value="ECO:0007669"/>
    <property type="project" value="UniProtKB-UniRule"/>
</dbReference>
<dbReference type="InterPro" id="IPR034683">
    <property type="entry name" value="IspD/TarI"/>
</dbReference>
<organism evidence="8 9">
    <name type="scientific">Psychrobacter piechaudii</name>
    <dbReference type="NCBI Taxonomy" id="1945521"/>
    <lineage>
        <taxon>Bacteria</taxon>
        <taxon>Pseudomonadati</taxon>
        <taxon>Pseudomonadota</taxon>
        <taxon>Gammaproteobacteria</taxon>
        <taxon>Moraxellales</taxon>
        <taxon>Moraxellaceae</taxon>
        <taxon>Psychrobacter</taxon>
    </lineage>
</organism>
<evidence type="ECO:0000313" key="9">
    <source>
        <dbReference type="Proteomes" id="UP000188357"/>
    </source>
</evidence>
<feature type="site" description="Transition state stabilizer" evidence="7">
    <location>
        <position position="37"/>
    </location>
</feature>
<evidence type="ECO:0000256" key="1">
    <source>
        <dbReference type="ARBA" id="ARBA00001282"/>
    </source>
</evidence>
<comment type="pathway">
    <text evidence="2 7">Isoprenoid biosynthesis; isopentenyl diphosphate biosynthesis via DXP pathway; isopentenyl diphosphate from 1-deoxy-D-xylulose 5-phosphate: step 2/6.</text>
</comment>
<comment type="function">
    <text evidence="7">Catalyzes the formation of 4-diphosphocytidyl-2-C-methyl-D-erythritol from CTP and 2-C-methyl-D-erythritol 4-phosphate (MEP).</text>
</comment>
<proteinExistence type="inferred from homology"/>